<gene>
    <name evidence="2" type="ORF">D5018_17965</name>
</gene>
<dbReference type="Proteomes" id="UP000281474">
    <property type="component" value="Unassembled WGS sequence"/>
</dbReference>
<sequence>MLAKLSVKNFRNFEDWFEIDLTTDKSYEFNDHAVSNGKIKHGIIYGKNGHGKSNLGLALLDITCHLTDTIVLSSLKSNYLNARSSSKYAEFKYEFDFDGVKVLYHYAKQVCDETLFEILSIDGKTVIELDRRSSSIATYNLKGSSSLKNDFTGRNISAVKFVNSNALLDDNAVNQAFYKFVEFVDGMLFFRTLNRTKEFHGQPIDSKRISQTILEQGMLKDFESFLNESGVDCKLKQSGAKGEEVIEFDFDGKGIEFSLVASTGTMSLGNFYYWYLKLKAGEISFAYIDEFDAFYHFALSKRIVGLVSDISCQSIITTHNSSLLSNNLLRPDCYFVLDQQCLTPIHKLTNREIRKAHNLEKMYRSGAFDE</sequence>
<dbReference type="Pfam" id="PF13304">
    <property type="entry name" value="AAA_21"/>
    <property type="match status" value="1"/>
</dbReference>
<keyword evidence="2" id="KW-0067">ATP-binding</keyword>
<organism evidence="2 3">
    <name type="scientific">Parashewanella curva</name>
    <dbReference type="NCBI Taxonomy" id="2338552"/>
    <lineage>
        <taxon>Bacteria</taxon>
        <taxon>Pseudomonadati</taxon>
        <taxon>Pseudomonadota</taxon>
        <taxon>Gammaproteobacteria</taxon>
        <taxon>Alteromonadales</taxon>
        <taxon>Shewanellaceae</taxon>
        <taxon>Parashewanella</taxon>
    </lineage>
</organism>
<dbReference type="PANTHER" id="PTHR43581">
    <property type="entry name" value="ATP/GTP PHOSPHATASE"/>
    <property type="match status" value="1"/>
</dbReference>
<dbReference type="GO" id="GO:0016887">
    <property type="term" value="F:ATP hydrolysis activity"/>
    <property type="evidence" value="ECO:0007669"/>
    <property type="project" value="InterPro"/>
</dbReference>
<keyword evidence="2" id="KW-0547">Nucleotide-binding</keyword>
<accession>A0A3L8PSF8</accession>
<dbReference type="InterPro" id="IPR027417">
    <property type="entry name" value="P-loop_NTPase"/>
</dbReference>
<proteinExistence type="predicted"/>
<name>A0A3L8PSF8_9GAMM</name>
<dbReference type="EMBL" id="QZEI01000081">
    <property type="protein sequence ID" value="RLV58296.1"/>
    <property type="molecule type" value="Genomic_DNA"/>
</dbReference>
<evidence type="ECO:0000259" key="1">
    <source>
        <dbReference type="Pfam" id="PF13304"/>
    </source>
</evidence>
<dbReference type="Gene3D" id="3.40.50.300">
    <property type="entry name" value="P-loop containing nucleotide triphosphate hydrolases"/>
    <property type="match status" value="1"/>
</dbReference>
<dbReference type="OrthoDB" id="9809324at2"/>
<dbReference type="AlphaFoldDB" id="A0A3L8PSF8"/>
<dbReference type="InterPro" id="IPR051396">
    <property type="entry name" value="Bact_Antivir_Def_Nuclease"/>
</dbReference>
<dbReference type="InterPro" id="IPR003959">
    <property type="entry name" value="ATPase_AAA_core"/>
</dbReference>
<dbReference type="SUPFAM" id="SSF52540">
    <property type="entry name" value="P-loop containing nucleoside triphosphate hydrolases"/>
    <property type="match status" value="1"/>
</dbReference>
<dbReference type="PANTHER" id="PTHR43581:SF4">
    <property type="entry name" value="ATP_GTP PHOSPHATASE"/>
    <property type="match status" value="1"/>
</dbReference>
<protein>
    <submittedName>
        <fullName evidence="2">ATP-binding protein</fullName>
    </submittedName>
</protein>
<keyword evidence="3" id="KW-1185">Reference proteome</keyword>
<dbReference type="GO" id="GO:0005524">
    <property type="term" value="F:ATP binding"/>
    <property type="evidence" value="ECO:0007669"/>
    <property type="project" value="UniProtKB-KW"/>
</dbReference>
<feature type="domain" description="ATPase AAA-type core" evidence="1">
    <location>
        <begin position="43"/>
        <end position="325"/>
    </location>
</feature>
<dbReference type="RefSeq" id="WP_121840372.1">
    <property type="nucleotide sequence ID" value="NZ_ML014830.1"/>
</dbReference>
<comment type="caution">
    <text evidence="2">The sequence shown here is derived from an EMBL/GenBank/DDBJ whole genome shotgun (WGS) entry which is preliminary data.</text>
</comment>
<evidence type="ECO:0000313" key="3">
    <source>
        <dbReference type="Proteomes" id="UP000281474"/>
    </source>
</evidence>
<reference evidence="2 3" key="1">
    <citation type="submission" date="2018-09" db="EMBL/GenBank/DDBJ databases">
        <title>Phylogeny of the Shewanellaceae, and recommendation for two new genera, Pseudoshewanella and Parashewanella.</title>
        <authorList>
            <person name="Wang G."/>
        </authorList>
    </citation>
    <scope>NUCLEOTIDE SEQUENCE [LARGE SCALE GENOMIC DNA]</scope>
    <source>
        <strain evidence="2 3">C51</strain>
    </source>
</reference>
<evidence type="ECO:0000313" key="2">
    <source>
        <dbReference type="EMBL" id="RLV58296.1"/>
    </source>
</evidence>